<dbReference type="Pfam" id="PF03591">
    <property type="entry name" value="AzlC"/>
    <property type="match status" value="1"/>
</dbReference>
<evidence type="ECO:0000313" key="9">
    <source>
        <dbReference type="EMBL" id="URI09844.1"/>
    </source>
</evidence>
<evidence type="ECO:0000313" key="10">
    <source>
        <dbReference type="Proteomes" id="UP001056201"/>
    </source>
</evidence>
<organism evidence="9 10">
    <name type="scientific">Aquincola tertiaricarbonis</name>
    <dbReference type="NCBI Taxonomy" id="391953"/>
    <lineage>
        <taxon>Bacteria</taxon>
        <taxon>Pseudomonadati</taxon>
        <taxon>Pseudomonadota</taxon>
        <taxon>Betaproteobacteria</taxon>
        <taxon>Burkholderiales</taxon>
        <taxon>Sphaerotilaceae</taxon>
        <taxon>Aquincola</taxon>
    </lineage>
</organism>
<comment type="subcellular location">
    <subcellularLocation>
        <location evidence="1">Cell membrane</location>
        <topology evidence="1">Multi-pass membrane protein</topology>
    </subcellularLocation>
</comment>
<keyword evidence="3" id="KW-0813">Transport</keyword>
<dbReference type="PANTHER" id="PTHR34979">
    <property type="entry name" value="INNER MEMBRANE PROTEIN YGAZ"/>
    <property type="match status" value="1"/>
</dbReference>
<feature type="transmembrane region" description="Helical" evidence="8">
    <location>
        <begin position="217"/>
        <end position="239"/>
    </location>
</feature>
<dbReference type="RefSeq" id="WP_250198067.1">
    <property type="nucleotide sequence ID" value="NZ_CP097636.1"/>
</dbReference>
<evidence type="ECO:0000256" key="7">
    <source>
        <dbReference type="ARBA" id="ARBA00023136"/>
    </source>
</evidence>
<feature type="transmembrane region" description="Helical" evidence="8">
    <location>
        <begin position="179"/>
        <end position="205"/>
    </location>
</feature>
<evidence type="ECO:0000256" key="5">
    <source>
        <dbReference type="ARBA" id="ARBA00022692"/>
    </source>
</evidence>
<keyword evidence="10" id="KW-1185">Reference proteome</keyword>
<proteinExistence type="inferred from homology"/>
<keyword evidence="4" id="KW-1003">Cell membrane</keyword>
<dbReference type="Proteomes" id="UP001056201">
    <property type="component" value="Chromosome 2"/>
</dbReference>
<accession>A0ABY4SA22</accession>
<protein>
    <submittedName>
        <fullName evidence="9">AzlC family ABC transporter permease</fullName>
    </submittedName>
</protein>
<evidence type="ECO:0000256" key="4">
    <source>
        <dbReference type="ARBA" id="ARBA00022475"/>
    </source>
</evidence>
<gene>
    <name evidence="9" type="ORF">MW290_30335</name>
</gene>
<evidence type="ECO:0000256" key="1">
    <source>
        <dbReference type="ARBA" id="ARBA00004651"/>
    </source>
</evidence>
<evidence type="ECO:0000256" key="3">
    <source>
        <dbReference type="ARBA" id="ARBA00022448"/>
    </source>
</evidence>
<sequence length="252" mass="26754">MTSPSNGSARPSAAPLPTWRHPAFRRGLVEMLEIAPGLAAWGLVAGVAMAKSGLGVPMALFMSLVVFAGSAQLASLPLIAAGAPIWVVWATALCINLRFVVFSTQWRPYFGHLPRRLRLVLGYFTADLNYVVFMRRFPEPKPGPDQLPYFWGGVACNWVSWQVPSIAGIVLADQIPTEWGLAFAGTMALVALMGTMLGSFSTWVAAGVAGAAAVAAYALPLRLNIVIAIAAAVAMGVMLEHLQPRKTPGGAR</sequence>
<dbReference type="InterPro" id="IPR011606">
    <property type="entry name" value="Brnchd-chn_aa_trnsp_permease"/>
</dbReference>
<feature type="transmembrane region" description="Helical" evidence="8">
    <location>
        <begin position="149"/>
        <end position="172"/>
    </location>
</feature>
<keyword evidence="7 8" id="KW-0472">Membrane</keyword>
<name>A0ABY4SA22_AQUTE</name>
<feature type="transmembrane region" description="Helical" evidence="8">
    <location>
        <begin position="86"/>
        <end position="105"/>
    </location>
</feature>
<dbReference type="EMBL" id="CP097636">
    <property type="protein sequence ID" value="URI09844.1"/>
    <property type="molecule type" value="Genomic_DNA"/>
</dbReference>
<evidence type="ECO:0000256" key="8">
    <source>
        <dbReference type="SAM" id="Phobius"/>
    </source>
</evidence>
<feature type="transmembrane region" description="Helical" evidence="8">
    <location>
        <begin position="117"/>
        <end position="137"/>
    </location>
</feature>
<evidence type="ECO:0000256" key="6">
    <source>
        <dbReference type="ARBA" id="ARBA00022989"/>
    </source>
</evidence>
<evidence type="ECO:0000256" key="2">
    <source>
        <dbReference type="ARBA" id="ARBA00010735"/>
    </source>
</evidence>
<reference evidence="9" key="1">
    <citation type="submission" date="2022-05" db="EMBL/GenBank/DDBJ databases">
        <title>An RpoN-dependent PEP-CTERM gene is involved in floc formation of an Aquincola tertiaricarbonis strain.</title>
        <authorList>
            <person name="Qiu D."/>
            <person name="Xia M."/>
        </authorList>
    </citation>
    <scope>NUCLEOTIDE SEQUENCE</scope>
    <source>
        <strain evidence="9">RN12</strain>
    </source>
</reference>
<comment type="similarity">
    <text evidence="2">Belongs to the AzlC family.</text>
</comment>
<keyword evidence="5 8" id="KW-0812">Transmembrane</keyword>
<keyword evidence="6 8" id="KW-1133">Transmembrane helix</keyword>
<dbReference type="PANTHER" id="PTHR34979:SF1">
    <property type="entry name" value="INNER MEMBRANE PROTEIN YGAZ"/>
    <property type="match status" value="1"/>
</dbReference>